<dbReference type="Gene3D" id="3.40.50.620">
    <property type="entry name" value="HUPs"/>
    <property type="match status" value="1"/>
</dbReference>
<organism evidence="3 4">
    <name type="scientific">Jatrophihabitans lederbergiae</name>
    <dbReference type="NCBI Taxonomy" id="3075547"/>
    <lineage>
        <taxon>Bacteria</taxon>
        <taxon>Bacillati</taxon>
        <taxon>Actinomycetota</taxon>
        <taxon>Actinomycetes</taxon>
        <taxon>Jatrophihabitantales</taxon>
        <taxon>Jatrophihabitantaceae</taxon>
        <taxon>Jatrophihabitans</taxon>
    </lineage>
</organism>
<gene>
    <name evidence="3" type="ORF">RM423_12775</name>
</gene>
<evidence type="ECO:0000313" key="3">
    <source>
        <dbReference type="EMBL" id="MDT0262265.1"/>
    </source>
</evidence>
<comment type="caution">
    <text evidence="3">The sequence shown here is derived from an EMBL/GenBank/DDBJ whole genome shotgun (WGS) entry which is preliminary data.</text>
</comment>
<dbReference type="SUPFAM" id="SSF52402">
    <property type="entry name" value="Adenine nucleotide alpha hydrolases-like"/>
    <property type="match status" value="1"/>
</dbReference>
<evidence type="ECO:0000256" key="1">
    <source>
        <dbReference type="SAM" id="MobiDB-lite"/>
    </source>
</evidence>
<name>A0ABU2JBA4_9ACTN</name>
<proteinExistence type="predicted"/>
<accession>A0ABU2JBA4</accession>
<evidence type="ECO:0000259" key="2">
    <source>
        <dbReference type="Pfam" id="PF00582"/>
    </source>
</evidence>
<feature type="domain" description="UspA" evidence="2">
    <location>
        <begin position="6"/>
        <end position="148"/>
    </location>
</feature>
<feature type="region of interest" description="Disordered" evidence="1">
    <location>
        <begin position="172"/>
        <end position="195"/>
    </location>
</feature>
<evidence type="ECO:0000313" key="4">
    <source>
        <dbReference type="Proteomes" id="UP001183176"/>
    </source>
</evidence>
<dbReference type="InterPro" id="IPR006016">
    <property type="entry name" value="UspA"/>
</dbReference>
<dbReference type="Proteomes" id="UP001183176">
    <property type="component" value="Unassembled WGS sequence"/>
</dbReference>
<keyword evidence="4" id="KW-1185">Reference proteome</keyword>
<reference evidence="4" key="1">
    <citation type="submission" date="2023-07" db="EMBL/GenBank/DDBJ databases">
        <title>30 novel species of actinomycetes from the DSMZ collection.</title>
        <authorList>
            <person name="Nouioui I."/>
        </authorList>
    </citation>
    <scope>NUCLEOTIDE SEQUENCE [LARGE SCALE GENOMIC DNA]</scope>
    <source>
        <strain evidence="4">DSM 44399</strain>
    </source>
</reference>
<dbReference type="InterPro" id="IPR014729">
    <property type="entry name" value="Rossmann-like_a/b/a_fold"/>
</dbReference>
<dbReference type="EMBL" id="JAVREH010000015">
    <property type="protein sequence ID" value="MDT0262265.1"/>
    <property type="molecule type" value="Genomic_DNA"/>
</dbReference>
<dbReference type="Pfam" id="PF00582">
    <property type="entry name" value="Usp"/>
    <property type="match status" value="1"/>
</dbReference>
<protein>
    <submittedName>
        <fullName evidence="3">Universal stress protein</fullName>
    </submittedName>
</protein>
<sequence>MTQQQMVSPIVVGVSRRTGSPDAVRWAAAEAQLRNTHVLAVTAWRGPRPPAAPGGRPPGVLALAPEEAFASEQQRMTEELARHLGGDLAAMRVQYRLRRGSASSVLLSAAVGAQLLVLDSPRAHNLSSLPKSWIGQQVIFRSPCPVVLMPPAPDPDDALLLSSGEELVGSGFVDEPEGLTGATESEGLTGATEPA</sequence>
<dbReference type="RefSeq" id="WP_311423414.1">
    <property type="nucleotide sequence ID" value="NZ_JAVREH010000015.1"/>
</dbReference>